<proteinExistence type="predicted"/>
<dbReference type="PANTHER" id="PTHR45625:SF1">
    <property type="entry name" value="RING-TYPE E3 UBIQUITIN-PROTEIN LIGASE PPIL2"/>
    <property type="match status" value="1"/>
</dbReference>
<dbReference type="SUPFAM" id="SSF50891">
    <property type="entry name" value="Cyclophilin-like"/>
    <property type="match status" value="1"/>
</dbReference>
<dbReference type="EMBL" id="KL250609">
    <property type="protein sequence ID" value="KGB34428.1"/>
    <property type="molecule type" value="Genomic_DNA"/>
</dbReference>
<dbReference type="InterPro" id="IPR029000">
    <property type="entry name" value="Cyclophilin-like_dom_sf"/>
</dbReference>
<dbReference type="PROSITE" id="PS50072">
    <property type="entry name" value="CSA_PPIASE_2"/>
    <property type="match status" value="1"/>
</dbReference>
<reference evidence="2" key="1">
    <citation type="journal article" date="2012" name="Nat. Genet.">
        <title>Whole-genome sequence of Schistosoma haematobium.</title>
        <authorList>
            <person name="Young N.D."/>
            <person name="Jex A.R."/>
            <person name="Li B."/>
            <person name="Liu S."/>
            <person name="Yang L."/>
            <person name="Xiong Z."/>
            <person name="Li Y."/>
            <person name="Cantacessi C."/>
            <person name="Hall R.S."/>
            <person name="Xu X."/>
            <person name="Chen F."/>
            <person name="Wu X."/>
            <person name="Zerlotini A."/>
            <person name="Oliveira G."/>
            <person name="Hofmann A."/>
            <person name="Zhang G."/>
            <person name="Fang X."/>
            <person name="Kang Y."/>
            <person name="Campbell B.E."/>
            <person name="Loukas A."/>
            <person name="Ranganathan S."/>
            <person name="Rollinson D."/>
            <person name="Rinaldi G."/>
            <person name="Brindley P.J."/>
            <person name="Yang H."/>
            <person name="Wang J."/>
            <person name="Wang J."/>
            <person name="Gasser R.B."/>
        </authorList>
    </citation>
    <scope>NUCLEOTIDE SEQUENCE [LARGE SCALE GENOMIC DNA]</scope>
</reference>
<dbReference type="AlphaFoldDB" id="A0A095BZ29"/>
<dbReference type="GO" id="GO:0071013">
    <property type="term" value="C:catalytic step 2 spliceosome"/>
    <property type="evidence" value="ECO:0007669"/>
    <property type="project" value="TreeGrafter"/>
</dbReference>
<name>A0A095BZ29_SCHHA</name>
<dbReference type="GO" id="GO:0000209">
    <property type="term" value="P:protein polyubiquitination"/>
    <property type="evidence" value="ECO:0007669"/>
    <property type="project" value="TreeGrafter"/>
</dbReference>
<dbReference type="STRING" id="6185.A0A095BZ29"/>
<accession>A0A095BZ29</accession>
<dbReference type="GO" id="GO:0003755">
    <property type="term" value="F:peptidyl-prolyl cis-trans isomerase activity"/>
    <property type="evidence" value="ECO:0007669"/>
    <property type="project" value="InterPro"/>
</dbReference>
<organism evidence="2">
    <name type="scientific">Schistosoma haematobium</name>
    <name type="common">Blood fluke</name>
    <dbReference type="NCBI Taxonomy" id="6185"/>
    <lineage>
        <taxon>Eukaryota</taxon>
        <taxon>Metazoa</taxon>
        <taxon>Spiralia</taxon>
        <taxon>Lophotrochozoa</taxon>
        <taxon>Platyhelminthes</taxon>
        <taxon>Trematoda</taxon>
        <taxon>Digenea</taxon>
        <taxon>Strigeidida</taxon>
        <taxon>Schistosomatoidea</taxon>
        <taxon>Schistosomatidae</taxon>
        <taxon>Schistosoma</taxon>
    </lineage>
</organism>
<dbReference type="InterPro" id="IPR002130">
    <property type="entry name" value="Cyclophilin-type_PPIase_dom"/>
</dbReference>
<evidence type="ECO:0000259" key="1">
    <source>
        <dbReference type="PROSITE" id="PS50072"/>
    </source>
</evidence>
<feature type="domain" description="PPIase cyclophilin-type" evidence="1">
    <location>
        <begin position="65"/>
        <end position="116"/>
    </location>
</feature>
<dbReference type="GO" id="GO:0061630">
    <property type="term" value="F:ubiquitin protein ligase activity"/>
    <property type="evidence" value="ECO:0007669"/>
    <property type="project" value="TreeGrafter"/>
</dbReference>
<keyword evidence="2" id="KW-0413">Isomerase</keyword>
<protein>
    <submittedName>
        <fullName evidence="2">Peptidyl-prolyl cis-trans isomerase-like 2</fullName>
    </submittedName>
</protein>
<dbReference type="Gene3D" id="2.40.100.10">
    <property type="entry name" value="Cyclophilin-like"/>
    <property type="match status" value="1"/>
</dbReference>
<dbReference type="Pfam" id="PF00160">
    <property type="entry name" value="Pro_isomerase"/>
    <property type="match status" value="1"/>
</dbReference>
<dbReference type="PANTHER" id="PTHR45625">
    <property type="entry name" value="PEPTIDYL-PROLYL CIS-TRANS ISOMERASE-RELATED"/>
    <property type="match status" value="1"/>
</dbReference>
<dbReference type="InterPro" id="IPR044666">
    <property type="entry name" value="Cyclophilin_A-like"/>
</dbReference>
<evidence type="ECO:0000313" key="2">
    <source>
        <dbReference type="EMBL" id="KGB34428.1"/>
    </source>
</evidence>
<dbReference type="SUPFAM" id="SSF57850">
    <property type="entry name" value="RING/U-box"/>
    <property type="match status" value="1"/>
</dbReference>
<sequence>MGKKQHQKDKLYITCTEWSTLYGGKRATESGRQFKRLPFHCCSISFQPFLNPYCTKEGIIFDLDFITFRKCKHLDRKHTVFGKVVGGLDFLGKIEMMETDKDDRPLEDIQIINCEVYVDPFKDVDEMLSKERANYSEEINIDNADKNVHPKPGNRREEEALEAAERAKRNKQDGIAKQVYRTGVGKFIHDVDQFDTKAITNKHGKDIDSSLQMIEDVLRKKQKLLLKSQLTDFSSW</sequence>
<gene>
    <name evidence="2" type="ORF">MS3_02639</name>
</gene>